<comment type="caution">
    <text evidence="1">The sequence shown here is derived from an EMBL/GenBank/DDBJ whole genome shotgun (WGS) entry which is preliminary data.</text>
</comment>
<organism evidence="1 2">
    <name type="scientific">Coniosporium uncinatum</name>
    <dbReference type="NCBI Taxonomy" id="93489"/>
    <lineage>
        <taxon>Eukaryota</taxon>
        <taxon>Fungi</taxon>
        <taxon>Dikarya</taxon>
        <taxon>Ascomycota</taxon>
        <taxon>Pezizomycotina</taxon>
        <taxon>Dothideomycetes</taxon>
        <taxon>Dothideomycetes incertae sedis</taxon>
        <taxon>Coniosporium</taxon>
    </lineage>
</organism>
<gene>
    <name evidence="1" type="ORF">LTS18_012620</name>
</gene>
<sequence length="363" mass="41851">MEADNPSPKNDSLTYAASVLPAEILTMIREYFVAKLRSPMAATSDLDVTAAFTGKFRFTDLPTETRTKIYGYLFPGFLHRDAFYDYKQWTPLRRIKTLRLNVTLSDCRTLVQMAWLRSAVKALVDRLTQDNQLLSLTVAVVLEETVSAVVPDFYQAWDLPTHPFAMITSHQGSMHELTSIELMMAVLEPLKELKGVHKFRVELGAEWRDTQMTAKVEYVCSEGDRKRYGQYEDDMGRLMNGSDNMKQPAQLPLLWIAYKYFANFLRKTYMKEGPHATLLKVHNDLTEARLGGDMVRFRAGCVRLIRLWDTDFSWDSTLMDDEIRDARERARFLKQGLFEYFPKDPTNGGLDGITEDGFKELFR</sequence>
<evidence type="ECO:0000313" key="1">
    <source>
        <dbReference type="EMBL" id="KAK3050125.1"/>
    </source>
</evidence>
<dbReference type="EMBL" id="JAWDJW010010140">
    <property type="protein sequence ID" value="KAK3050125.1"/>
    <property type="molecule type" value="Genomic_DNA"/>
</dbReference>
<reference evidence="1" key="1">
    <citation type="submission" date="2024-09" db="EMBL/GenBank/DDBJ databases">
        <title>Black Yeasts Isolated from many extreme environments.</title>
        <authorList>
            <person name="Coleine C."/>
            <person name="Stajich J.E."/>
            <person name="Selbmann L."/>
        </authorList>
    </citation>
    <scope>NUCLEOTIDE SEQUENCE</scope>
    <source>
        <strain evidence="1">CCFEE 5737</strain>
    </source>
</reference>
<name>A0ACC3CX89_9PEZI</name>
<dbReference type="Proteomes" id="UP001186974">
    <property type="component" value="Unassembled WGS sequence"/>
</dbReference>
<proteinExistence type="predicted"/>
<evidence type="ECO:0000313" key="2">
    <source>
        <dbReference type="Proteomes" id="UP001186974"/>
    </source>
</evidence>
<accession>A0ACC3CX89</accession>
<keyword evidence="2" id="KW-1185">Reference proteome</keyword>
<protein>
    <submittedName>
        <fullName evidence="1">Uncharacterized protein</fullName>
    </submittedName>
</protein>